<feature type="compositionally biased region" description="Basic and acidic residues" evidence="1">
    <location>
        <begin position="1222"/>
        <end position="1231"/>
    </location>
</feature>
<feature type="region of interest" description="Disordered" evidence="1">
    <location>
        <begin position="1220"/>
        <end position="1249"/>
    </location>
</feature>
<feature type="compositionally biased region" description="Pro residues" evidence="1">
    <location>
        <begin position="1187"/>
        <end position="1196"/>
    </location>
</feature>
<feature type="domain" description="Trafficking protein particle complex subunit 11" evidence="2">
    <location>
        <begin position="329"/>
        <end position="596"/>
    </location>
</feature>
<feature type="region of interest" description="Disordered" evidence="1">
    <location>
        <begin position="86"/>
        <end position="107"/>
    </location>
</feature>
<reference evidence="3 4" key="1">
    <citation type="journal article" date="2015" name="Front. Microbiol.">
        <title>Genome sequence of the plant growth promoting endophytic yeast Rhodotorula graminis WP1.</title>
        <authorList>
            <person name="Firrincieli A."/>
            <person name="Otillar R."/>
            <person name="Salamov A."/>
            <person name="Schmutz J."/>
            <person name="Khan Z."/>
            <person name="Redman R.S."/>
            <person name="Fleck N.D."/>
            <person name="Lindquist E."/>
            <person name="Grigoriev I.V."/>
            <person name="Doty S.L."/>
        </authorList>
    </citation>
    <scope>NUCLEOTIDE SEQUENCE [LARGE SCALE GENOMIC DNA]</scope>
    <source>
        <strain evidence="3 4">WP1</strain>
    </source>
</reference>
<sequence length="1256" mass="138035">MDSYPNEFTAHHHPLLFVAGLAPPPSSSSANTTDPFTLLEHALARTLASPRSFPLWDSSRPAQQGATPFHAVLVDKNLRFPPLKARPAATAAQQPAPAAPASTAALHSPISPLTPTSPLYPDGLIAPIWVRKHRELVPAVFVLVVRLYESPPGSNRSPDDRLDDERQADVDLVRDIVDRRRTTLERGTKLAVVLLCSRELLDDPALDLRLSLIRRQSGLDSRASLFVISPVPQAEVANFCASLKHELYPAALDYYREHGRRVRRKRTRQAPPGAALSDRGWTVRYDYKLALFAEMRSEIEVSLKHYEDCYEALVDMFAQPDLLGARTKRWAEAKVLADCVSIKVSKMYLYLNEPARALAQLNRHVSRFRELSGSWQIGDDTFEFWSWLSKQYRLFGDLVALALRAGFRLPSLRPPPTPRLPAPSTTGLSPSQIPSPGLVPLNVLQHAGHYYHLAAVCAVARRDRFREAVRALEAATEAEEQLDSSGPAVVASPALAHERKVDHGELIVELLTTAYEFFKAHRAKNMTYCIASEIALAHFEAGKSDMALKFYDRIAKSYRRDGWRDILDSILERTFRAAVQCDDWDAAVRAGFELLAPSSKIAVTQREQYAHQLLDILEKREPPPGKARVQLDAANVAPILDCGITFLRPSAHAAEPVPFQLVLAAPPGARTAHLAFAHLDLHLNDGRPPVRVSHKEDAPSSMSVGHVGSAQEREARLRWSEGERRVFTGTVSVDRELELKVDKVVLVAEIGGWTVELGLQPRLPAVAGEESVWYVGDKCVPLRHGGSTCLITRRDLKIDVKTDCASPAYLDERFPVHVDVKNEDDLDVNVSLVVFLQPGEEGSYDRVLVDDLASTSLIDSLPLGTLVPGASLRKTFYLETLGGIPGPRNLDVTVHAVPVPPTSSALTTSSTTILPLLPNSTDCTRSLSLLAIRPVHAAFDTHVLKRRRDVKPLLDLDEPYGWEGASDAMVVAGLTAAGPWDIEVARVQLRAEDAPSVRVVASSLGYLAGEQLEDTAAMTWRPGDQFNAVFSLEVQPDFGQPLDSHLHLDIEWRRSRSSDALSLTRLRLAAPRPLPLIPTVTLQLPPFLTLHEPTILVYRLSNPTGRLVTLSSQLDSPETPSTFAFAGARRLPEWVLGPSEARELHVRVVPLAAGNWALPRLRVWRVERPPVPPAPAPLGRADDNGYAPPPPAPQPPRLYELEVEIEGEAVVEPDPAQVELEADLRSARGPDEEGDAGVGGAKAPVGRGPVVLVLPR</sequence>
<dbReference type="Pfam" id="PF11817">
    <property type="entry name" value="Foie-gras_1"/>
    <property type="match status" value="1"/>
</dbReference>
<dbReference type="OrthoDB" id="6278596at2759"/>
<gene>
    <name evidence="3" type="ORF">RHOBADRAFT_51043</name>
</gene>
<dbReference type="STRING" id="578459.A0A194SDC6"/>
<dbReference type="OMA" id="CVEYYRD"/>
<feature type="region of interest" description="Disordered" evidence="1">
    <location>
        <begin position="1174"/>
        <end position="1197"/>
    </location>
</feature>
<dbReference type="RefSeq" id="XP_018274641.1">
    <property type="nucleotide sequence ID" value="XM_018415623.1"/>
</dbReference>
<keyword evidence="4" id="KW-1185">Reference proteome</keyword>
<dbReference type="AlphaFoldDB" id="A0A194SDC6"/>
<evidence type="ECO:0000313" key="3">
    <source>
        <dbReference type="EMBL" id="KPV78592.1"/>
    </source>
</evidence>
<name>A0A194SDC6_RHOGW</name>
<evidence type="ECO:0000313" key="4">
    <source>
        <dbReference type="Proteomes" id="UP000053890"/>
    </source>
</evidence>
<protein>
    <recommendedName>
        <fullName evidence="2">Trafficking protein particle complex subunit 11 domain-containing protein</fullName>
    </recommendedName>
</protein>
<dbReference type="InterPro" id="IPR021773">
    <property type="entry name" value="TPC11"/>
</dbReference>
<dbReference type="EMBL" id="KQ474073">
    <property type="protein sequence ID" value="KPV78592.1"/>
    <property type="molecule type" value="Genomic_DNA"/>
</dbReference>
<dbReference type="Proteomes" id="UP000053890">
    <property type="component" value="Unassembled WGS sequence"/>
</dbReference>
<dbReference type="PANTHER" id="PTHR14374:SF0">
    <property type="entry name" value="TRAFFICKING PROTEIN PARTICLE COMPLEX SUBUNIT 11"/>
    <property type="match status" value="1"/>
</dbReference>
<evidence type="ECO:0000256" key="1">
    <source>
        <dbReference type="SAM" id="MobiDB-lite"/>
    </source>
</evidence>
<dbReference type="GeneID" id="28976071"/>
<dbReference type="PANTHER" id="PTHR14374">
    <property type="entry name" value="FOIE GRAS"/>
    <property type="match status" value="1"/>
</dbReference>
<evidence type="ECO:0000259" key="2">
    <source>
        <dbReference type="Pfam" id="PF11817"/>
    </source>
</evidence>
<accession>A0A194SDC6</accession>
<proteinExistence type="predicted"/>
<organism evidence="3 4">
    <name type="scientific">Rhodotorula graminis (strain WP1)</name>
    <dbReference type="NCBI Taxonomy" id="578459"/>
    <lineage>
        <taxon>Eukaryota</taxon>
        <taxon>Fungi</taxon>
        <taxon>Dikarya</taxon>
        <taxon>Basidiomycota</taxon>
        <taxon>Pucciniomycotina</taxon>
        <taxon>Microbotryomycetes</taxon>
        <taxon>Sporidiobolales</taxon>
        <taxon>Sporidiobolaceae</taxon>
        <taxon>Rhodotorula</taxon>
    </lineage>
</organism>